<organism evidence="1 2">
    <name type="scientific">Epilithonimonas hominis</name>
    <dbReference type="NCBI Taxonomy" id="420404"/>
    <lineage>
        <taxon>Bacteria</taxon>
        <taxon>Pseudomonadati</taxon>
        <taxon>Bacteroidota</taxon>
        <taxon>Flavobacteriia</taxon>
        <taxon>Flavobacteriales</taxon>
        <taxon>Weeksellaceae</taxon>
        <taxon>Chryseobacterium group</taxon>
        <taxon>Epilithonimonas</taxon>
    </lineage>
</organism>
<sequence length="58" mass="6931">MAYFVFLAMNSEELYFDEETIQHELYEIATITAASFPDEKDEVLEMLNVKTRQYLNFK</sequence>
<evidence type="ECO:0000313" key="1">
    <source>
        <dbReference type="EMBL" id="SEH53519.1"/>
    </source>
</evidence>
<dbReference type="STRING" id="420404.SAMN05421793_11030"/>
<evidence type="ECO:0000313" key="2">
    <source>
        <dbReference type="Proteomes" id="UP000198555"/>
    </source>
</evidence>
<dbReference type="AlphaFoldDB" id="A0A1H6IVS3"/>
<keyword evidence="2" id="KW-1185">Reference proteome</keyword>
<dbReference type="Proteomes" id="UP000198555">
    <property type="component" value="Unassembled WGS sequence"/>
</dbReference>
<proteinExistence type="predicted"/>
<accession>A0A1H6IVS3</accession>
<reference evidence="2" key="1">
    <citation type="submission" date="2016-10" db="EMBL/GenBank/DDBJ databases">
        <authorList>
            <person name="Varghese N."/>
            <person name="Submissions S."/>
        </authorList>
    </citation>
    <scope>NUCLEOTIDE SEQUENCE [LARGE SCALE GENOMIC DNA]</scope>
    <source>
        <strain evidence="2">DSM 19326</strain>
    </source>
</reference>
<name>A0A1H6IVS3_9FLAO</name>
<dbReference type="EMBL" id="FNWX01000010">
    <property type="protein sequence ID" value="SEH53519.1"/>
    <property type="molecule type" value="Genomic_DNA"/>
</dbReference>
<gene>
    <name evidence="1" type="ORF">SAMN05421793_11030</name>
</gene>
<protein>
    <submittedName>
        <fullName evidence="1">Uncharacterized protein</fullName>
    </submittedName>
</protein>